<dbReference type="Proteomes" id="UP000195557">
    <property type="component" value="Unassembled WGS sequence"/>
</dbReference>
<reference evidence="3" key="1">
    <citation type="submission" date="2017-04" db="EMBL/GenBank/DDBJ databases">
        <title>Population genomics of picophytoplankton unveils novel chromosome hypervariability.</title>
        <authorList>
            <consortium name="DOE Joint Genome Institute"/>
            <person name="Blanc-Mathieu R."/>
            <person name="Krasovec M."/>
            <person name="Hebrard M."/>
            <person name="Yau S."/>
            <person name="Desgranges E."/>
            <person name="Martin J."/>
            <person name="Schackwitz W."/>
            <person name="Kuo A."/>
            <person name="Salin G."/>
            <person name="Donnadieu C."/>
            <person name="Desdevises Y."/>
            <person name="Sanchez-Ferandin S."/>
            <person name="Moreau H."/>
            <person name="Rivals E."/>
            <person name="Grigoriev I.V."/>
            <person name="Grimsley N."/>
            <person name="Eyre-Walker A."/>
            <person name="Piganeau G."/>
        </authorList>
    </citation>
    <scope>NUCLEOTIDE SEQUENCE [LARGE SCALE GENOMIC DNA]</scope>
    <source>
        <strain evidence="3">RCC 1115</strain>
    </source>
</reference>
<name>A0A1Y5I9Y2_OSTTA</name>
<dbReference type="Gene3D" id="2.60.120.620">
    <property type="entry name" value="q2cbj1_9rhob like domain"/>
    <property type="match status" value="1"/>
</dbReference>
<dbReference type="PANTHER" id="PTHR37563:SF2">
    <property type="entry name" value="PHYTANOYL-COA DIOXYGENASE FAMILY PROTEIN (AFU_ORTHOLOGUE AFUA_2G03330)"/>
    <property type="match status" value="1"/>
</dbReference>
<dbReference type="PANTHER" id="PTHR37563">
    <property type="entry name" value="PHYTANOYL-COA DIOXYGENASE FAMILY PROTEIN (AFU_ORTHOLOGUE AFUA_2G03330)"/>
    <property type="match status" value="1"/>
</dbReference>
<organism evidence="3">
    <name type="scientific">Ostreococcus tauri</name>
    <name type="common">Marine green alga</name>
    <dbReference type="NCBI Taxonomy" id="70448"/>
    <lineage>
        <taxon>Eukaryota</taxon>
        <taxon>Viridiplantae</taxon>
        <taxon>Chlorophyta</taxon>
        <taxon>Mamiellophyceae</taxon>
        <taxon>Mamiellales</taxon>
        <taxon>Bathycoccaceae</taxon>
        <taxon>Ostreococcus</taxon>
    </lineage>
</organism>
<dbReference type="AlphaFoldDB" id="A0A1Y5I9Y2"/>
<dbReference type="EMBL" id="KZ155784">
    <property type="protein sequence ID" value="OUS46390.1"/>
    <property type="molecule type" value="Genomic_DNA"/>
</dbReference>
<gene>
    <name evidence="3" type="ORF">BE221DRAFT_95974</name>
</gene>
<keyword evidence="2" id="KW-0732">Signal</keyword>
<feature type="chain" id="PRO_5012260804" description="Phytanoyl-CoA dioxygenase" evidence="2">
    <location>
        <begin position="35"/>
        <end position="489"/>
    </location>
</feature>
<accession>A0A1Y5I9Y2</accession>
<dbReference type="SUPFAM" id="SSF51197">
    <property type="entry name" value="Clavaminate synthase-like"/>
    <property type="match status" value="1"/>
</dbReference>
<feature type="signal peptide" evidence="2">
    <location>
        <begin position="1"/>
        <end position="34"/>
    </location>
</feature>
<protein>
    <recommendedName>
        <fullName evidence="4">Phytanoyl-CoA dioxygenase</fullName>
    </recommendedName>
</protein>
<feature type="compositionally biased region" description="Low complexity" evidence="1">
    <location>
        <begin position="41"/>
        <end position="57"/>
    </location>
</feature>
<evidence type="ECO:0000256" key="2">
    <source>
        <dbReference type="SAM" id="SignalP"/>
    </source>
</evidence>
<evidence type="ECO:0000256" key="1">
    <source>
        <dbReference type="SAM" id="MobiDB-lite"/>
    </source>
</evidence>
<dbReference type="InterPro" id="IPR051961">
    <property type="entry name" value="Fungal_Metabolite_Diox"/>
</dbReference>
<evidence type="ECO:0008006" key="4">
    <source>
        <dbReference type="Google" id="ProtNLM"/>
    </source>
</evidence>
<feature type="region of interest" description="Disordered" evidence="1">
    <location>
        <begin position="41"/>
        <end position="70"/>
    </location>
</feature>
<sequence length="489" mass="54385">MRDRRPRARPVKSALGRCILPVCVFFALFWLSRASSETETETITASGASLSKSSTSTQKRDAGSCDVHAPTRLRQRERRERLFGWGRAQGALRLLRGDGIEIKLRNAGRSAGRGAVNRLDKYGFFVTDPVLSESEADITRAHLLDLLRSSKTYAEDEGCLGDLADCTERFDLSLRLTKTVTRAVNSIVSKLKPALVEIFDSEDAELVELSALITCAGSPEQRVHSDADSIGNGDRLISVFVSLQDTTADLGPTNVFFNSPNPITDFDYFSASQMLRRVAEELNNTDTIREHGLGDLYINATGMLDITSEEGVTKAELDFFNAHVRVDETDNTIAFYPPWSDAASDRLILGVVGATRQGSALVYDSRTSHRGGRNTRGARVQLMFSFQSKRALISGSTFTMRRRYQSVERLPLTLIQRATMRAFGQEFKTSPKAGAWTLRTGGKIRLRDFPLRPDASDREREWVNEDLVRSTNNERDFDVDGLHLDGADI</sequence>
<evidence type="ECO:0000313" key="3">
    <source>
        <dbReference type="EMBL" id="OUS46390.1"/>
    </source>
</evidence>
<proteinExistence type="predicted"/>